<proteinExistence type="inferred from homology"/>
<dbReference type="AlphaFoldDB" id="A0A0G1IXG6"/>
<dbReference type="Pfam" id="PF02686">
    <property type="entry name" value="GatC"/>
    <property type="match status" value="1"/>
</dbReference>
<dbReference type="GO" id="GO:0006412">
    <property type="term" value="P:translation"/>
    <property type="evidence" value="ECO:0007669"/>
    <property type="project" value="UniProtKB-UniRule"/>
</dbReference>
<comment type="catalytic activity">
    <reaction evidence="1">
        <text>L-glutamyl-tRNA(Gln) + L-glutamine + ATP + H2O = L-glutaminyl-tRNA(Gln) + L-glutamate + ADP + phosphate + H(+)</text>
        <dbReference type="Rhea" id="RHEA:17521"/>
        <dbReference type="Rhea" id="RHEA-COMP:9681"/>
        <dbReference type="Rhea" id="RHEA-COMP:9684"/>
        <dbReference type="ChEBI" id="CHEBI:15377"/>
        <dbReference type="ChEBI" id="CHEBI:15378"/>
        <dbReference type="ChEBI" id="CHEBI:29985"/>
        <dbReference type="ChEBI" id="CHEBI:30616"/>
        <dbReference type="ChEBI" id="CHEBI:43474"/>
        <dbReference type="ChEBI" id="CHEBI:58359"/>
        <dbReference type="ChEBI" id="CHEBI:78520"/>
        <dbReference type="ChEBI" id="CHEBI:78521"/>
        <dbReference type="ChEBI" id="CHEBI:456216"/>
    </reaction>
</comment>
<comment type="catalytic activity">
    <reaction evidence="1">
        <text>L-aspartyl-tRNA(Asn) + L-glutamine + ATP + H2O = L-asparaginyl-tRNA(Asn) + L-glutamate + ADP + phosphate + 2 H(+)</text>
        <dbReference type="Rhea" id="RHEA:14513"/>
        <dbReference type="Rhea" id="RHEA-COMP:9674"/>
        <dbReference type="Rhea" id="RHEA-COMP:9677"/>
        <dbReference type="ChEBI" id="CHEBI:15377"/>
        <dbReference type="ChEBI" id="CHEBI:15378"/>
        <dbReference type="ChEBI" id="CHEBI:29985"/>
        <dbReference type="ChEBI" id="CHEBI:30616"/>
        <dbReference type="ChEBI" id="CHEBI:43474"/>
        <dbReference type="ChEBI" id="CHEBI:58359"/>
        <dbReference type="ChEBI" id="CHEBI:78515"/>
        <dbReference type="ChEBI" id="CHEBI:78516"/>
        <dbReference type="ChEBI" id="CHEBI:456216"/>
    </reaction>
</comment>
<dbReference type="Proteomes" id="UP000033945">
    <property type="component" value="Unassembled WGS sequence"/>
</dbReference>
<organism evidence="2 3">
    <name type="scientific">Candidatus Giovannonibacteria bacterium GW2011_GWA2_44_26</name>
    <dbReference type="NCBI Taxonomy" id="1618648"/>
    <lineage>
        <taxon>Bacteria</taxon>
        <taxon>Candidatus Giovannoniibacteriota</taxon>
    </lineage>
</organism>
<evidence type="ECO:0000256" key="1">
    <source>
        <dbReference type="HAMAP-Rule" id="MF_00122"/>
    </source>
</evidence>
<sequence>MISKEEIEHLKDLARVEFGAKETEKLAKDLDEILEYIDQLKKADVSNAPEMTHALEGVKNIVRKDENNKYNSEDLIGAFPEKENSYLKVKAIL</sequence>
<dbReference type="GO" id="GO:0016740">
    <property type="term" value="F:transferase activity"/>
    <property type="evidence" value="ECO:0007669"/>
    <property type="project" value="UniProtKB-KW"/>
</dbReference>
<evidence type="ECO:0000313" key="2">
    <source>
        <dbReference type="EMBL" id="KKT63770.1"/>
    </source>
</evidence>
<dbReference type="Gene3D" id="1.10.20.60">
    <property type="entry name" value="Glu-tRNAGln amidotransferase C subunit, N-terminal domain"/>
    <property type="match status" value="1"/>
</dbReference>
<dbReference type="GO" id="GO:0050566">
    <property type="term" value="F:asparaginyl-tRNA synthase (glutamine-hydrolyzing) activity"/>
    <property type="evidence" value="ECO:0007669"/>
    <property type="project" value="RHEA"/>
</dbReference>
<reference evidence="2 3" key="1">
    <citation type="journal article" date="2015" name="Nature">
        <title>rRNA introns, odd ribosomes, and small enigmatic genomes across a large radiation of phyla.</title>
        <authorList>
            <person name="Brown C.T."/>
            <person name="Hug L.A."/>
            <person name="Thomas B.C."/>
            <person name="Sharon I."/>
            <person name="Castelle C.J."/>
            <person name="Singh A."/>
            <person name="Wilkins M.J."/>
            <person name="Williams K.H."/>
            <person name="Banfield J.F."/>
        </authorList>
    </citation>
    <scope>NUCLEOTIDE SEQUENCE [LARGE SCALE GENOMIC DNA]</scope>
</reference>
<dbReference type="GO" id="GO:0050567">
    <property type="term" value="F:glutaminyl-tRNA synthase (glutamine-hydrolyzing) activity"/>
    <property type="evidence" value="ECO:0007669"/>
    <property type="project" value="UniProtKB-UniRule"/>
</dbReference>
<keyword evidence="1" id="KW-0547">Nucleotide-binding</keyword>
<accession>A0A0G1IXG6</accession>
<dbReference type="SUPFAM" id="SSF141000">
    <property type="entry name" value="Glu-tRNAGln amidotransferase C subunit"/>
    <property type="match status" value="1"/>
</dbReference>
<keyword evidence="1" id="KW-0648">Protein biosynthesis</keyword>
<gene>
    <name evidence="1" type="primary">gatC</name>
    <name evidence="2" type="ORF">UW55_C0001G0063</name>
</gene>
<protein>
    <recommendedName>
        <fullName evidence="1">Aspartyl/glutamyl-tRNA(Asn/Gln) amidotransferase subunit C</fullName>
        <shortName evidence="1">Asp/Glu-ADT subunit C</shortName>
        <ecNumber evidence="1">6.3.5.-</ecNumber>
    </recommendedName>
</protein>
<dbReference type="PANTHER" id="PTHR15004:SF0">
    <property type="entry name" value="GLUTAMYL-TRNA(GLN) AMIDOTRANSFERASE SUBUNIT C, MITOCHONDRIAL"/>
    <property type="match status" value="1"/>
</dbReference>
<dbReference type="NCBIfam" id="TIGR00135">
    <property type="entry name" value="gatC"/>
    <property type="match status" value="1"/>
</dbReference>
<evidence type="ECO:0000313" key="3">
    <source>
        <dbReference type="Proteomes" id="UP000033945"/>
    </source>
</evidence>
<keyword evidence="1" id="KW-0436">Ligase</keyword>
<dbReference type="GO" id="GO:0005524">
    <property type="term" value="F:ATP binding"/>
    <property type="evidence" value="ECO:0007669"/>
    <property type="project" value="UniProtKB-KW"/>
</dbReference>
<dbReference type="EC" id="6.3.5.-" evidence="1"/>
<dbReference type="GO" id="GO:0006450">
    <property type="term" value="P:regulation of translational fidelity"/>
    <property type="evidence" value="ECO:0007669"/>
    <property type="project" value="InterPro"/>
</dbReference>
<comment type="caution">
    <text evidence="2">The sequence shown here is derived from an EMBL/GenBank/DDBJ whole genome shotgun (WGS) entry which is preliminary data.</text>
</comment>
<comment type="function">
    <text evidence="1">Allows the formation of correctly charged Asn-tRNA(Asn) or Gln-tRNA(Gln) through the transamidation of misacylated Asp-tRNA(Asn) or Glu-tRNA(Gln) in organisms which lack either or both of asparaginyl-tRNA or glutaminyl-tRNA synthetases. The reaction takes place in the presence of glutamine and ATP through an activated phospho-Asp-tRNA(Asn) or phospho-Glu-tRNA(Gln).</text>
</comment>
<dbReference type="GO" id="GO:0070681">
    <property type="term" value="P:glutaminyl-tRNAGln biosynthesis via transamidation"/>
    <property type="evidence" value="ECO:0007669"/>
    <property type="project" value="TreeGrafter"/>
</dbReference>
<comment type="subunit">
    <text evidence="1">Heterotrimer of A, B and C subunits.</text>
</comment>
<dbReference type="HAMAP" id="MF_00122">
    <property type="entry name" value="GatC"/>
    <property type="match status" value="1"/>
</dbReference>
<dbReference type="PANTHER" id="PTHR15004">
    <property type="entry name" value="GLUTAMYL-TRNA(GLN) AMIDOTRANSFERASE SUBUNIT C, MITOCHONDRIAL"/>
    <property type="match status" value="1"/>
</dbReference>
<comment type="similarity">
    <text evidence="1">Belongs to the GatC family.</text>
</comment>
<name>A0A0G1IXG6_9BACT</name>
<dbReference type="InterPro" id="IPR003837">
    <property type="entry name" value="GatC"/>
</dbReference>
<dbReference type="InterPro" id="IPR036113">
    <property type="entry name" value="Asp/Glu-ADT_sf_sub_c"/>
</dbReference>
<dbReference type="EMBL" id="LCIT01000001">
    <property type="protein sequence ID" value="KKT63770.1"/>
    <property type="molecule type" value="Genomic_DNA"/>
</dbReference>
<keyword evidence="2" id="KW-0808">Transferase</keyword>
<keyword evidence="1" id="KW-0067">ATP-binding</keyword>